<evidence type="ECO:0000259" key="1">
    <source>
        <dbReference type="PROSITE" id="PS51186"/>
    </source>
</evidence>
<dbReference type="Proteomes" id="UP001312865">
    <property type="component" value="Unassembled WGS sequence"/>
</dbReference>
<dbReference type="EC" id="2.3.1.-" evidence="2"/>
<protein>
    <submittedName>
        <fullName evidence="2">GNAT family N-acetyltransferase</fullName>
        <ecNumber evidence="2">2.3.1.-</ecNumber>
    </submittedName>
</protein>
<dbReference type="InterPro" id="IPR016181">
    <property type="entry name" value="Acyl_CoA_acyltransferase"/>
</dbReference>
<keyword evidence="2" id="KW-0012">Acyltransferase</keyword>
<dbReference type="Gene3D" id="3.40.630.30">
    <property type="match status" value="1"/>
</dbReference>
<proteinExistence type="predicted"/>
<dbReference type="RefSeq" id="WP_336588322.1">
    <property type="nucleotide sequence ID" value="NZ_JBBAXC010000017.1"/>
</dbReference>
<gene>
    <name evidence="2" type="ORF">WAK64_17645</name>
</gene>
<keyword evidence="2" id="KW-0808">Transferase</keyword>
<reference evidence="2 3" key="1">
    <citation type="journal article" date="2018" name="J. Microbiol.">
        <title>Bacillus spongiae sp. nov., isolated from sponge of Jeju Island.</title>
        <authorList>
            <person name="Lee G.E."/>
            <person name="Im W.T."/>
            <person name="Park J.S."/>
        </authorList>
    </citation>
    <scope>NUCLEOTIDE SEQUENCE [LARGE SCALE GENOMIC DNA]</scope>
    <source>
        <strain evidence="2 3">135PIL107-10</strain>
    </source>
</reference>
<comment type="caution">
    <text evidence="2">The sequence shown here is derived from an EMBL/GenBank/DDBJ whole genome shotgun (WGS) entry which is preliminary data.</text>
</comment>
<feature type="domain" description="N-acetyltransferase" evidence="1">
    <location>
        <begin position="120"/>
        <end position="260"/>
    </location>
</feature>
<accession>A0ABU8HIA6</accession>
<dbReference type="Pfam" id="PF00583">
    <property type="entry name" value="Acetyltransf_1"/>
    <property type="match status" value="1"/>
</dbReference>
<dbReference type="EMBL" id="JBBAXC010000017">
    <property type="protein sequence ID" value="MEI5908876.1"/>
    <property type="molecule type" value="Genomic_DNA"/>
</dbReference>
<organism evidence="2 3">
    <name type="scientific">Bacillus spongiae</name>
    <dbReference type="NCBI Taxonomy" id="2683610"/>
    <lineage>
        <taxon>Bacteria</taxon>
        <taxon>Bacillati</taxon>
        <taxon>Bacillota</taxon>
        <taxon>Bacilli</taxon>
        <taxon>Bacillales</taxon>
        <taxon>Bacillaceae</taxon>
        <taxon>Bacillus</taxon>
    </lineage>
</organism>
<name>A0ABU8HIA6_9BACI</name>
<dbReference type="GO" id="GO:0016746">
    <property type="term" value="F:acyltransferase activity"/>
    <property type="evidence" value="ECO:0007669"/>
    <property type="project" value="UniProtKB-KW"/>
</dbReference>
<sequence>MMLQEINNRIEGVQWDYEPEYVPSYIETIEEEELNATKNPLNQHENSNKVVKMVIRSKQDWEEKFAKVEAFYGSIPFSLWLYQESNNYFAPFLSERGFKKTDEYEGLSYTLCPQSYHSNFQLKEVETEEDIQHLVEVTSVIWGYKNDIKEKVLQERKNYLSLPFRKGGYVLAYNNEGIPVGYGAYRVSSDLQSIYFTGSGVHPSYRKQGVYNSLVYYRLNKAFHAGVKYATCQARIGHSSPILQKLGFKKYSHYERWIKG</sequence>
<dbReference type="PROSITE" id="PS51186">
    <property type="entry name" value="GNAT"/>
    <property type="match status" value="1"/>
</dbReference>
<keyword evidence="3" id="KW-1185">Reference proteome</keyword>
<dbReference type="InterPro" id="IPR000182">
    <property type="entry name" value="GNAT_dom"/>
</dbReference>
<evidence type="ECO:0000313" key="3">
    <source>
        <dbReference type="Proteomes" id="UP001312865"/>
    </source>
</evidence>
<evidence type="ECO:0000313" key="2">
    <source>
        <dbReference type="EMBL" id="MEI5908876.1"/>
    </source>
</evidence>
<dbReference type="SUPFAM" id="SSF55729">
    <property type="entry name" value="Acyl-CoA N-acyltransferases (Nat)"/>
    <property type="match status" value="1"/>
</dbReference>
<dbReference type="CDD" id="cd04301">
    <property type="entry name" value="NAT_SF"/>
    <property type="match status" value="1"/>
</dbReference>